<dbReference type="PROSITE" id="PS50292">
    <property type="entry name" value="PEROXIDASE_3"/>
    <property type="match status" value="1"/>
</dbReference>
<accession>A0ABM7Y9X8</accession>
<dbReference type="SUPFAM" id="SSF48113">
    <property type="entry name" value="Heme-dependent peroxidases"/>
    <property type="match status" value="1"/>
</dbReference>
<protein>
    <recommendedName>
        <fullName evidence="7">Heme peroxidase</fullName>
    </recommendedName>
</protein>
<evidence type="ECO:0000256" key="3">
    <source>
        <dbReference type="ARBA" id="ARBA00023002"/>
    </source>
</evidence>
<organism evidence="5 6">
    <name type="scientific">Roseomonas fluvialis</name>
    <dbReference type="NCBI Taxonomy" id="1750527"/>
    <lineage>
        <taxon>Bacteria</taxon>
        <taxon>Pseudomonadati</taxon>
        <taxon>Pseudomonadota</taxon>
        <taxon>Alphaproteobacteria</taxon>
        <taxon>Acetobacterales</taxon>
        <taxon>Roseomonadaceae</taxon>
        <taxon>Roseomonas</taxon>
    </lineage>
</organism>
<evidence type="ECO:0008006" key="7">
    <source>
        <dbReference type="Google" id="ProtNLM"/>
    </source>
</evidence>
<evidence type="ECO:0000313" key="5">
    <source>
        <dbReference type="EMBL" id="BDG74908.1"/>
    </source>
</evidence>
<keyword evidence="1" id="KW-0479">Metal-binding</keyword>
<dbReference type="RefSeq" id="WP_244457012.1">
    <property type="nucleotide sequence ID" value="NZ_AP025637.1"/>
</dbReference>
<keyword evidence="2" id="KW-0223">Dioxygenase</keyword>
<dbReference type="Pfam" id="PF03098">
    <property type="entry name" value="An_peroxidase"/>
    <property type="match status" value="1"/>
</dbReference>
<evidence type="ECO:0000313" key="6">
    <source>
        <dbReference type="Proteomes" id="UP000831327"/>
    </source>
</evidence>
<dbReference type="InterPro" id="IPR019791">
    <property type="entry name" value="Haem_peroxidase_animal"/>
</dbReference>
<sequence>MGDWLRDGLFEAAGNVIDGWAWLSGKASAAVVNRAVCTTRNRPHPWSSLSDYTSWQGLTDRSYLARHLPAVDVPVQPPPEKVREIFARQDGHALLSPKSTCLFPAFAQYLTDGFLRTSPKDVARTTSNHEIDLCTLYGRTPDQTRALRLLSSDKGRRGRLKSRMVGGEEFSPFLYKPGTKELTDPAFAALDPPLVDENLPPEQRDTLFAVGGDRVNSTPFTSMMNTLFLREHNRIAAELEARNDGWDDERIFQVARNIVIPIFIKIVVEHYINHITPLPFALRADPSVAWNAPWNRPNWMTVEFSLLYRWHSLMPDAIDWPAGPLAPARQIGIGAFLQNNRPLIEVGLDAAFSGASSQAAGELGALNTALPLLHIEDRAVVQARKNRLATYNAYRVAFGMDRAMSFNDITTNDALAAMLEDLYGEPDHVEFYPGLMAEDRVEDSPLPGLLLRMVAVDAFSQALTNPLLSEHVWNERTFTPWGFDLIARTSKLGDILARNVQQRGPTPIEMTRPGWSYKDQ</sequence>
<dbReference type="InterPro" id="IPR010255">
    <property type="entry name" value="Haem_peroxidase_sf"/>
</dbReference>
<evidence type="ECO:0000256" key="1">
    <source>
        <dbReference type="ARBA" id="ARBA00022723"/>
    </source>
</evidence>
<keyword evidence="6" id="KW-1185">Reference proteome</keyword>
<keyword evidence="4" id="KW-0408">Iron</keyword>
<evidence type="ECO:0000256" key="2">
    <source>
        <dbReference type="ARBA" id="ARBA00022964"/>
    </source>
</evidence>
<dbReference type="PANTHER" id="PTHR11903">
    <property type="entry name" value="PROSTAGLANDIN G/H SYNTHASE"/>
    <property type="match status" value="1"/>
</dbReference>
<dbReference type="Gene3D" id="1.10.640.10">
    <property type="entry name" value="Haem peroxidase domain superfamily, animal type"/>
    <property type="match status" value="1"/>
</dbReference>
<evidence type="ECO:0000256" key="4">
    <source>
        <dbReference type="ARBA" id="ARBA00023004"/>
    </source>
</evidence>
<dbReference type="InterPro" id="IPR037120">
    <property type="entry name" value="Haem_peroxidase_sf_animal"/>
</dbReference>
<dbReference type="InterPro" id="IPR050783">
    <property type="entry name" value="Oxylipin_biosynth_metab"/>
</dbReference>
<dbReference type="PANTHER" id="PTHR11903:SF39">
    <property type="entry name" value="PROSTAGLANDIN G_H SYNTHASE 2-LIKE"/>
    <property type="match status" value="1"/>
</dbReference>
<dbReference type="Proteomes" id="UP000831327">
    <property type="component" value="Chromosome"/>
</dbReference>
<proteinExistence type="predicted"/>
<name>A0ABM7Y9X8_9PROT</name>
<gene>
    <name evidence="5" type="ORF">Rmf_48370</name>
</gene>
<dbReference type="EMBL" id="AP025637">
    <property type="protein sequence ID" value="BDG74908.1"/>
    <property type="molecule type" value="Genomic_DNA"/>
</dbReference>
<keyword evidence="3" id="KW-0560">Oxidoreductase</keyword>
<dbReference type="PRINTS" id="PR00457">
    <property type="entry name" value="ANPEROXIDASE"/>
</dbReference>
<reference evidence="5 6" key="1">
    <citation type="journal article" date="2016" name="Microbes Environ.">
        <title>Phylogenetically diverse aerobic anoxygenic phototrophic bacteria isolated from epilithic biofilms in Tama river, Japan.</title>
        <authorList>
            <person name="Hirose S."/>
            <person name="Matsuura K."/>
            <person name="Haruta S."/>
        </authorList>
    </citation>
    <scope>NUCLEOTIDE SEQUENCE [LARGE SCALE GENOMIC DNA]</scope>
    <source>
        <strain evidence="5 6">S08</strain>
    </source>
</reference>